<dbReference type="RefSeq" id="WP_145752043.1">
    <property type="nucleotide sequence ID" value="NZ_JBITMN010000027.1"/>
</dbReference>
<keyword evidence="3" id="KW-1185">Reference proteome</keyword>
<evidence type="ECO:0000313" key="3">
    <source>
        <dbReference type="Proteomes" id="UP000471364"/>
    </source>
</evidence>
<dbReference type="EMBL" id="WAAR01000273">
    <property type="protein sequence ID" value="KAB1099036.1"/>
    <property type="molecule type" value="Genomic_DNA"/>
</dbReference>
<evidence type="ECO:0008006" key="4">
    <source>
        <dbReference type="Google" id="ProtNLM"/>
    </source>
</evidence>
<feature type="region of interest" description="Disordered" evidence="1">
    <location>
        <begin position="45"/>
        <end position="85"/>
    </location>
</feature>
<gene>
    <name evidence="2" type="ORF">F6X54_32460</name>
</gene>
<sequence>MNRDDAIEAAKQPIDWTDATVDTTARKATMVYSTRLPDDLATWLEDEAPPAASTRQQPCASLSPTPSAPPNKTRPSPYGCQSSIR</sequence>
<evidence type="ECO:0000313" key="2">
    <source>
        <dbReference type="EMBL" id="KAB1099036.1"/>
    </source>
</evidence>
<feature type="compositionally biased region" description="Polar residues" evidence="1">
    <location>
        <begin position="53"/>
        <end position="65"/>
    </location>
</feature>
<organism evidence="2 3">
    <name type="scientific">Micromonospora aurantiaca</name>
    <name type="common">nom. illeg.</name>
    <dbReference type="NCBI Taxonomy" id="47850"/>
    <lineage>
        <taxon>Bacteria</taxon>
        <taxon>Bacillati</taxon>
        <taxon>Actinomycetota</taxon>
        <taxon>Actinomycetes</taxon>
        <taxon>Micromonosporales</taxon>
        <taxon>Micromonosporaceae</taxon>
        <taxon>Micromonospora</taxon>
    </lineage>
</organism>
<proteinExistence type="predicted"/>
<evidence type="ECO:0000256" key="1">
    <source>
        <dbReference type="SAM" id="MobiDB-lite"/>
    </source>
</evidence>
<accession>A0ABQ6U6K5</accession>
<dbReference type="Proteomes" id="UP000471364">
    <property type="component" value="Unassembled WGS sequence"/>
</dbReference>
<name>A0ABQ6U6K5_9ACTN</name>
<reference evidence="2 3" key="1">
    <citation type="submission" date="2019-09" db="EMBL/GenBank/DDBJ databases">
        <title>High taxonomic diversity of Micromonospora strains isolated from Medicago sativa nodules in different geographical locations.</title>
        <authorList>
            <person name="Martinez-Hidalgo P."/>
            <person name="Flores-Felix J.D."/>
            <person name="Velazquez E."/>
            <person name="Brau L."/>
            <person name="Trujillo M.E."/>
            <person name="Martinez-Molina E."/>
        </authorList>
    </citation>
    <scope>NUCLEOTIDE SEQUENCE [LARGE SCALE GENOMIC DNA]</scope>
    <source>
        <strain evidence="2 3">ALFB5</strain>
    </source>
</reference>
<comment type="caution">
    <text evidence="2">The sequence shown here is derived from an EMBL/GenBank/DDBJ whole genome shotgun (WGS) entry which is preliminary data.</text>
</comment>
<protein>
    <recommendedName>
        <fullName evidence="4">Transposase</fullName>
    </recommendedName>
</protein>